<dbReference type="InterPro" id="IPR016181">
    <property type="entry name" value="Acyl_CoA_acyltransferase"/>
</dbReference>
<dbReference type="eggNOG" id="COG3153">
    <property type="taxonomic scope" value="Bacteria"/>
</dbReference>
<proteinExistence type="predicted"/>
<evidence type="ECO:0000259" key="3">
    <source>
        <dbReference type="PROSITE" id="PS51186"/>
    </source>
</evidence>
<keyword evidence="1 4" id="KW-0808">Transferase</keyword>
<keyword evidence="5" id="KW-1185">Reference proteome</keyword>
<accession>A0A081B6W6</accession>
<name>A0A081B6W6_9HYPH</name>
<dbReference type="PANTHER" id="PTHR43877">
    <property type="entry name" value="AMINOALKYLPHOSPHONATE N-ACETYLTRANSFERASE-RELATED-RELATED"/>
    <property type="match status" value="1"/>
</dbReference>
<protein>
    <submittedName>
        <fullName evidence="4">Putative acetyltransferase</fullName>
    </submittedName>
</protein>
<dbReference type="CDD" id="cd04301">
    <property type="entry name" value="NAT_SF"/>
    <property type="match status" value="1"/>
</dbReference>
<dbReference type="STRING" id="1333998.M2A_0283"/>
<dbReference type="AlphaFoldDB" id="A0A081B6W6"/>
<gene>
    <name evidence="4" type="ORF">M2A_0283</name>
</gene>
<dbReference type="PANTHER" id="PTHR43877:SF2">
    <property type="entry name" value="AMINOALKYLPHOSPHONATE N-ACETYLTRANSFERASE-RELATED"/>
    <property type="match status" value="1"/>
</dbReference>
<sequence length="157" mass="16963">MEKTADLCLRRAGEADCKTLSAIAFTAKAHWGYDAAFMEACRAELTFDAGRVKAEHIVIAERGGAPAGFYSLLPGEAPGCGEVEDMFVLPAHMGKGIGRALMEDLIRAARTRGLTRLEVDADPHARGFYERMGFTGFTASPSASIPGRELPRLYRAL</sequence>
<dbReference type="InterPro" id="IPR000182">
    <property type="entry name" value="GNAT_dom"/>
</dbReference>
<comment type="caution">
    <text evidence="4">The sequence shown here is derived from an EMBL/GenBank/DDBJ whole genome shotgun (WGS) entry which is preliminary data.</text>
</comment>
<organism evidence="4 5">
    <name type="scientific">Tepidicaulis marinus</name>
    <dbReference type="NCBI Taxonomy" id="1333998"/>
    <lineage>
        <taxon>Bacteria</taxon>
        <taxon>Pseudomonadati</taxon>
        <taxon>Pseudomonadota</taxon>
        <taxon>Alphaproteobacteria</taxon>
        <taxon>Hyphomicrobiales</taxon>
        <taxon>Parvibaculaceae</taxon>
        <taxon>Tepidicaulis</taxon>
    </lineage>
</organism>
<dbReference type="Proteomes" id="UP000028702">
    <property type="component" value="Unassembled WGS sequence"/>
</dbReference>
<reference evidence="4 5" key="1">
    <citation type="submission" date="2014-07" db="EMBL/GenBank/DDBJ databases">
        <title>Tepidicaulis marinum gen. nov., sp. nov., a novel marine bacterium denitrifying nitrate to nitrous oxide strictly under microaerobic conditions.</title>
        <authorList>
            <person name="Takeuchi M."/>
            <person name="Yamagishi T."/>
            <person name="Kamagata Y."/>
            <person name="Oshima K."/>
            <person name="Hattori M."/>
            <person name="Katayama T."/>
            <person name="Hanada S."/>
            <person name="Tamaki H."/>
            <person name="Marumo K."/>
            <person name="Maeda H."/>
            <person name="Nedachi M."/>
            <person name="Iwasaki W."/>
            <person name="Suwa Y."/>
            <person name="Sakata S."/>
        </authorList>
    </citation>
    <scope>NUCLEOTIDE SEQUENCE [LARGE SCALE GENOMIC DNA]</scope>
    <source>
        <strain evidence="4 5">MA2</strain>
    </source>
</reference>
<evidence type="ECO:0000256" key="1">
    <source>
        <dbReference type="ARBA" id="ARBA00022679"/>
    </source>
</evidence>
<dbReference type="InterPro" id="IPR050832">
    <property type="entry name" value="Bact_Acetyltransf"/>
</dbReference>
<dbReference type="PROSITE" id="PS51186">
    <property type="entry name" value="GNAT"/>
    <property type="match status" value="1"/>
</dbReference>
<dbReference type="Pfam" id="PF00583">
    <property type="entry name" value="Acetyltransf_1"/>
    <property type="match status" value="1"/>
</dbReference>
<dbReference type="EMBL" id="BBIO01000001">
    <property type="protein sequence ID" value="GAK43784.1"/>
    <property type="molecule type" value="Genomic_DNA"/>
</dbReference>
<dbReference type="SUPFAM" id="SSF55729">
    <property type="entry name" value="Acyl-CoA N-acyltransferases (Nat)"/>
    <property type="match status" value="1"/>
</dbReference>
<evidence type="ECO:0000313" key="5">
    <source>
        <dbReference type="Proteomes" id="UP000028702"/>
    </source>
</evidence>
<dbReference type="GO" id="GO:0016747">
    <property type="term" value="F:acyltransferase activity, transferring groups other than amino-acyl groups"/>
    <property type="evidence" value="ECO:0007669"/>
    <property type="project" value="InterPro"/>
</dbReference>
<evidence type="ECO:0000256" key="2">
    <source>
        <dbReference type="ARBA" id="ARBA00023315"/>
    </source>
</evidence>
<dbReference type="Gene3D" id="3.40.630.30">
    <property type="match status" value="1"/>
</dbReference>
<feature type="domain" description="N-acetyltransferase" evidence="3">
    <location>
        <begin position="7"/>
        <end position="157"/>
    </location>
</feature>
<evidence type="ECO:0000313" key="4">
    <source>
        <dbReference type="EMBL" id="GAK43784.1"/>
    </source>
</evidence>
<keyword evidence="2" id="KW-0012">Acyltransferase</keyword>